<organism evidence="7">
    <name type="scientific">uncultured Gemmatimonadota bacterium</name>
    <dbReference type="NCBI Taxonomy" id="203437"/>
    <lineage>
        <taxon>Bacteria</taxon>
        <taxon>Pseudomonadati</taxon>
        <taxon>Gemmatimonadota</taxon>
        <taxon>environmental samples</taxon>
    </lineage>
</organism>
<keyword evidence="3 5" id="KW-0663">Pyridoxal phosphate</keyword>
<dbReference type="Pfam" id="PF00266">
    <property type="entry name" value="Aminotran_5"/>
    <property type="match status" value="1"/>
</dbReference>
<dbReference type="InterPro" id="IPR024169">
    <property type="entry name" value="SP_NH2Trfase/AEP_transaminase"/>
</dbReference>
<dbReference type="EMBL" id="CADCTV010000951">
    <property type="protein sequence ID" value="CAA9370304.1"/>
    <property type="molecule type" value="Genomic_DNA"/>
</dbReference>
<evidence type="ECO:0000259" key="6">
    <source>
        <dbReference type="Pfam" id="PF00266"/>
    </source>
</evidence>
<evidence type="ECO:0000256" key="1">
    <source>
        <dbReference type="ARBA" id="ARBA00001933"/>
    </source>
</evidence>
<feature type="binding site" evidence="4">
    <location>
        <position position="347"/>
    </location>
    <ligand>
        <name>substrate</name>
    </ligand>
</feature>
<comment type="cofactor">
    <cofactor evidence="1 5">
        <name>pyridoxal 5'-phosphate</name>
        <dbReference type="ChEBI" id="CHEBI:597326"/>
    </cofactor>
</comment>
<dbReference type="PIRSF" id="PIRSF000524">
    <property type="entry name" value="SPT"/>
    <property type="match status" value="1"/>
</dbReference>
<comment type="similarity">
    <text evidence="2">Belongs to the class-V pyridoxal-phosphate-dependent aminotransferase family.</text>
</comment>
<dbReference type="EC" id="2.6.1.45" evidence="7"/>
<proteinExistence type="inferred from homology"/>
<dbReference type="InterPro" id="IPR000192">
    <property type="entry name" value="Aminotrans_V_dom"/>
</dbReference>
<feature type="domain" description="Aminotransferase class V" evidence="6">
    <location>
        <begin position="137"/>
        <end position="321"/>
    </location>
</feature>
<dbReference type="Gene3D" id="3.90.1150.10">
    <property type="entry name" value="Aspartate Aminotransferase, domain 1"/>
    <property type="match status" value="1"/>
</dbReference>
<dbReference type="GO" id="GO:0050281">
    <property type="term" value="F:L-serine-glyoxylate transaminase activity"/>
    <property type="evidence" value="ECO:0007669"/>
    <property type="project" value="UniProtKB-EC"/>
</dbReference>
<evidence type="ECO:0000256" key="4">
    <source>
        <dbReference type="PIRSR" id="PIRSR000524-1"/>
    </source>
</evidence>
<accession>A0A6J4MVR6</accession>
<evidence type="ECO:0000256" key="2">
    <source>
        <dbReference type="ARBA" id="ARBA00009236"/>
    </source>
</evidence>
<dbReference type="AlphaFoldDB" id="A0A6J4MVR6"/>
<feature type="modified residue" description="N6-(pyridoxal phosphate)lysine" evidence="5">
    <location>
        <position position="203"/>
    </location>
</feature>
<dbReference type="SUPFAM" id="SSF53383">
    <property type="entry name" value="PLP-dependent transferases"/>
    <property type="match status" value="1"/>
</dbReference>
<evidence type="ECO:0000256" key="5">
    <source>
        <dbReference type="PIRSR" id="PIRSR000524-50"/>
    </source>
</evidence>
<dbReference type="GO" id="GO:0004760">
    <property type="term" value="F:L-serine-pyruvate transaminase activity"/>
    <property type="evidence" value="ECO:0007669"/>
    <property type="project" value="TreeGrafter"/>
</dbReference>
<gene>
    <name evidence="7" type="ORF">AVDCRST_MAG89-4539</name>
</gene>
<dbReference type="InterPro" id="IPR015424">
    <property type="entry name" value="PyrdxlP-dep_Trfase"/>
</dbReference>
<dbReference type="InterPro" id="IPR015421">
    <property type="entry name" value="PyrdxlP-dep_Trfase_major"/>
</dbReference>
<protein>
    <submittedName>
        <fullName evidence="7">Serine--glyoxylate aminotransferase</fullName>
        <ecNumber evidence="7">2.6.1.45</ecNumber>
    </submittedName>
</protein>
<dbReference type="GO" id="GO:0008453">
    <property type="term" value="F:alanine-glyoxylate transaminase activity"/>
    <property type="evidence" value="ECO:0007669"/>
    <property type="project" value="TreeGrafter"/>
</dbReference>
<evidence type="ECO:0000313" key="7">
    <source>
        <dbReference type="EMBL" id="CAA9370304.1"/>
    </source>
</evidence>
<reference evidence="7" key="1">
    <citation type="submission" date="2020-02" db="EMBL/GenBank/DDBJ databases">
        <authorList>
            <person name="Meier V. D."/>
        </authorList>
    </citation>
    <scope>NUCLEOTIDE SEQUENCE</scope>
    <source>
        <strain evidence="7">AVDCRST_MAG89</strain>
    </source>
</reference>
<dbReference type="Gene3D" id="3.40.640.10">
    <property type="entry name" value="Type I PLP-dependent aspartate aminotransferase-like (Major domain)"/>
    <property type="match status" value="1"/>
</dbReference>
<dbReference type="GO" id="GO:0019265">
    <property type="term" value="P:glycine biosynthetic process, by transamination of glyoxylate"/>
    <property type="evidence" value="ECO:0007669"/>
    <property type="project" value="TreeGrafter"/>
</dbReference>
<sequence length="371" mass="40445">MTDTAQSPAHTGFGRFFLPGPTEVHPDVLAAMTRPLIGHRGAEMSALLEACDPVLRSLFRTRRPVYVASSSATGLMEGAVRNGVRRRALSLVNGAFSERFAALVTDCGREGERYEVALGEANHPDEVYRRLRVGGFDAVTVVHSETSTGVLNPLTEIAEAVRRAEAETGEEILLLVDGVTTVGGMLVEAEAWGLDFLLTGSQKAMALPPGLAFGAASERMMARAATLPGRGQYFDLLEYDAYWRKHQTPNTPAVSLMYALAEQCRRIGAEGVEARALRHWRMAERTWRWAQDRPGLSLYAAEGQRSPTVTTIRVDDGVPASRICSEMTARGWTLGTGYGKLKDLTFRIGHMGDHTMDELDALLAVLEEVLG</sequence>
<name>A0A6J4MVR6_9BACT</name>
<dbReference type="PANTHER" id="PTHR21152:SF40">
    <property type="entry name" value="ALANINE--GLYOXYLATE AMINOTRANSFERASE"/>
    <property type="match status" value="1"/>
</dbReference>
<evidence type="ECO:0000256" key="3">
    <source>
        <dbReference type="ARBA" id="ARBA00022898"/>
    </source>
</evidence>
<dbReference type="InterPro" id="IPR015422">
    <property type="entry name" value="PyrdxlP-dep_Trfase_small"/>
</dbReference>
<keyword evidence="7" id="KW-0032">Aminotransferase</keyword>
<dbReference type="PANTHER" id="PTHR21152">
    <property type="entry name" value="AMINOTRANSFERASE CLASS V"/>
    <property type="match status" value="1"/>
</dbReference>
<keyword evidence="7" id="KW-0808">Transferase</keyword>